<evidence type="ECO:0000313" key="1">
    <source>
        <dbReference type="EMBL" id="AGW13149.1"/>
    </source>
</evidence>
<dbReference type="RefSeq" id="WP_021759941.1">
    <property type="nucleotide sequence ID" value="NC_022444.1"/>
</dbReference>
<protein>
    <submittedName>
        <fullName evidence="1">Putative CiaB protein</fullName>
    </submittedName>
</protein>
<dbReference type="HOGENOM" id="CLU_801428_0_0_7"/>
<dbReference type="AlphaFoldDB" id="T2GAE9"/>
<evidence type="ECO:0000313" key="2">
    <source>
        <dbReference type="Proteomes" id="UP000016587"/>
    </source>
</evidence>
<dbReference type="KEGG" id="dgg:DGI_1297"/>
<keyword evidence="2" id="KW-1185">Reference proteome</keyword>
<dbReference type="STRING" id="1121448.DGI_1297"/>
<organism evidence="1 2">
    <name type="scientific">Megalodesulfovibrio gigas (strain ATCC 19364 / DSM 1382 / NCIMB 9332 / VKM B-1759)</name>
    <name type="common">Desulfovibrio gigas</name>
    <dbReference type="NCBI Taxonomy" id="1121448"/>
    <lineage>
        <taxon>Bacteria</taxon>
        <taxon>Pseudomonadati</taxon>
        <taxon>Thermodesulfobacteriota</taxon>
        <taxon>Desulfovibrionia</taxon>
        <taxon>Desulfovibrionales</taxon>
        <taxon>Desulfovibrionaceae</taxon>
        <taxon>Megalodesulfovibrio</taxon>
    </lineage>
</organism>
<dbReference type="EMBL" id="CP006585">
    <property type="protein sequence ID" value="AGW13149.1"/>
    <property type="molecule type" value="Genomic_DNA"/>
</dbReference>
<name>T2GAE9_MEGG1</name>
<reference evidence="2" key="2">
    <citation type="submission" date="2013-07" db="EMBL/GenBank/DDBJ databases">
        <authorList>
            <person name="Morais-Silva F.O."/>
            <person name="Rezende A.M."/>
            <person name="Pimentel C."/>
            <person name="Resende D.M."/>
            <person name="Santos C.I."/>
            <person name="Clemente C."/>
            <person name="de Oliveira L.M."/>
            <person name="da Silva S.M."/>
            <person name="Costa D.A."/>
            <person name="Varela-Raposo A."/>
            <person name="Horacio E.C.A."/>
            <person name="Matos M."/>
            <person name="Flores O."/>
            <person name="Ruiz J.C."/>
            <person name="Rodrigues-Pousada C."/>
        </authorList>
    </citation>
    <scope>NUCLEOTIDE SEQUENCE [LARGE SCALE GENOMIC DNA]</scope>
    <source>
        <strain evidence="2">ATCC 19364 / DSM 1382 / NCIMB 9332 / VKM B-1759</strain>
    </source>
</reference>
<accession>T2GAE9</accession>
<reference evidence="1 2" key="1">
    <citation type="journal article" date="2013" name="J. Bacteriol.">
        <title>Roles of HynAB and Ech, the only two hydrogenases found in the model sulfate reducer Desulfovibrio gigas.</title>
        <authorList>
            <person name="Morais-Silva F.O."/>
            <person name="Santos C.I."/>
            <person name="Rodrigues R."/>
            <person name="Pereira I.A."/>
            <person name="Rodrigues-Pousada C."/>
        </authorList>
    </citation>
    <scope>NUCLEOTIDE SEQUENCE [LARGE SCALE GENOMIC DNA]</scope>
    <source>
        <strain evidence="2">ATCC 19364 / DSM 1382 / NCIMB 9332 / VKM B-1759</strain>
    </source>
</reference>
<dbReference type="eggNOG" id="COG1256">
    <property type="taxonomic scope" value="Bacteria"/>
</dbReference>
<dbReference type="Proteomes" id="UP000016587">
    <property type="component" value="Chromosome"/>
</dbReference>
<gene>
    <name evidence="1" type="ORF">DGI_1297</name>
</gene>
<sequence>MTSESNTLTASHIERQNVLNNPFAVQKLQEHLGLQGITWQGEPVFLKQQVAALLDVDARTINRYLASHEDELTRNGYLVLRGKNLRDFKLLTELNDMNVPQKTQAVGIFRFRTVLNLAMLLTDSERARAIRSKILDIVIETIAAKAGGATKYINQRDADYLPAAFQEENYRKQFTDAVGKHIAAPNWKYGKYTNLVYEGIFRENAQEYRNILKLAANDKVRDTLYAEVLDLVASFEAGLAYELEQRAKELGRPLSIGEADRLFQTYTEHPQYAPLINQARTKMASRDLCFRDALHHKLEAYIQSVPEADFERFLGEKSKDLQERIAENLDVFKRLKDR</sequence>
<dbReference type="PATRIC" id="fig|1121448.10.peg.1294"/>
<proteinExistence type="predicted"/>
<dbReference type="OrthoDB" id="696873at2"/>